<organism evidence="1 2">
    <name type="scientific">Clostridium chauvoei JF4335</name>
    <dbReference type="NCBI Taxonomy" id="1351755"/>
    <lineage>
        <taxon>Bacteria</taxon>
        <taxon>Bacillati</taxon>
        <taxon>Bacillota</taxon>
        <taxon>Clostridia</taxon>
        <taxon>Eubacteriales</taxon>
        <taxon>Clostridiaceae</taxon>
        <taxon>Clostridium</taxon>
    </lineage>
</organism>
<reference evidence="2" key="1">
    <citation type="submission" date="2017-03" db="EMBL/GenBank/DDBJ databases">
        <authorList>
            <person name="Falquet L."/>
            <person name="Falquet L."/>
        </authorList>
    </citation>
    <scope>NUCLEOTIDE SEQUENCE [LARGE SCALE GENOMIC DNA]</scope>
</reference>
<evidence type="ECO:0000313" key="2">
    <source>
        <dbReference type="Proteomes" id="UP000190476"/>
    </source>
</evidence>
<evidence type="ECO:0000313" key="1">
    <source>
        <dbReference type="EMBL" id="SLK19991.1"/>
    </source>
</evidence>
<name>A0A1U6JI66_9CLOT</name>
<sequence length="60" mass="6981">MAFIGAVLLGFPIYLVILMVTAEEIAKFIVSIFRFKSYKWVHNVIEKSSVNKKNKEDYLK</sequence>
<proteinExistence type="predicted"/>
<dbReference type="AlphaFoldDB" id="A0A1U6JI66"/>
<protein>
    <submittedName>
        <fullName evidence="1">Putative Na+ driven multidrug efflux pump</fullName>
    </submittedName>
</protein>
<gene>
    <name evidence="1" type="ORF">CCH01_17920</name>
</gene>
<accession>A0A1U6JI66</accession>
<dbReference type="Proteomes" id="UP000190476">
    <property type="component" value="Chromosome I"/>
</dbReference>
<dbReference type="EMBL" id="LT799839">
    <property type="protein sequence ID" value="SLK19991.1"/>
    <property type="molecule type" value="Genomic_DNA"/>
</dbReference>
<keyword evidence="2" id="KW-1185">Reference proteome</keyword>